<dbReference type="InterPro" id="IPR025665">
    <property type="entry name" value="Beta-barrel_OMP_2"/>
</dbReference>
<accession>A0ABV2T7D4</accession>
<keyword evidence="3" id="KW-1185">Reference proteome</keyword>
<dbReference type="EMBL" id="JBEXAC010000002">
    <property type="protein sequence ID" value="MET6998542.1"/>
    <property type="molecule type" value="Genomic_DNA"/>
</dbReference>
<dbReference type="RefSeq" id="WP_354661186.1">
    <property type="nucleotide sequence ID" value="NZ_JBEXAC010000002.1"/>
</dbReference>
<proteinExistence type="predicted"/>
<feature type="domain" description="Outer membrane protein beta-barrel" evidence="1">
    <location>
        <begin position="207"/>
        <end position="378"/>
    </location>
</feature>
<organism evidence="2 3">
    <name type="scientific">Chitinophaga defluvii</name>
    <dbReference type="NCBI Taxonomy" id="3163343"/>
    <lineage>
        <taxon>Bacteria</taxon>
        <taxon>Pseudomonadati</taxon>
        <taxon>Bacteroidota</taxon>
        <taxon>Chitinophagia</taxon>
        <taxon>Chitinophagales</taxon>
        <taxon>Chitinophagaceae</taxon>
        <taxon>Chitinophaga</taxon>
    </lineage>
</organism>
<reference evidence="2 3" key="1">
    <citation type="submission" date="2024-06" db="EMBL/GenBank/DDBJ databases">
        <title>Chitinophaga defluvii sp. nov., isolated from municipal sewage.</title>
        <authorList>
            <person name="Zhang L."/>
        </authorList>
    </citation>
    <scope>NUCLEOTIDE SEQUENCE [LARGE SCALE GENOMIC DNA]</scope>
    <source>
        <strain evidence="2 3">H8</strain>
    </source>
</reference>
<dbReference type="Pfam" id="PF13568">
    <property type="entry name" value="OMP_b-brl_2"/>
    <property type="match status" value="1"/>
</dbReference>
<gene>
    <name evidence="2" type="ORF">ABR189_14255</name>
</gene>
<protein>
    <submittedName>
        <fullName evidence="2">Outer membrane beta-barrel protein</fullName>
    </submittedName>
</protein>
<name>A0ABV2T7D4_9BACT</name>
<comment type="caution">
    <text evidence="2">The sequence shown here is derived from an EMBL/GenBank/DDBJ whole genome shotgun (WGS) entry which is preliminary data.</text>
</comment>
<evidence type="ECO:0000313" key="3">
    <source>
        <dbReference type="Proteomes" id="UP001549749"/>
    </source>
</evidence>
<sequence length="404" mass="45807">MLCSLATAYAQRNYIPGGIITLQQDSVKGLIDYRNWGVAPSVISFKSADGKEQVFKPADIQGFWVVSPDENYVSRQVKLDITPQSVDYLSRNETRIYQEDTVFLTRISNGIYPLYEYTDKNDRIHYIFEGADHPAEELQMIRKSYEDKDGTKGIQDLPYYKQQLFILFQDCEKIAESTSRLSYRKADLQGIFVRYNNCKNPHKAIVAQKKEKVPVSFGLLAGISANSYSFKGQQRYTEGKYDNTVGPLLGVALEIPVARNRQQFSLNGELFYKEIKAGSVIEGIENYSVHHVDFKLSYLQLNVLARYTYPGKVVKPYATAGMGNAFAVSAKDEMTTNYTDGRVKVESAMDGVRKYEQSLIGGIGIHCKGWEIEGRYNASNGFSSLTYLKTTVSSWQLLVRYMLF</sequence>
<evidence type="ECO:0000259" key="1">
    <source>
        <dbReference type="Pfam" id="PF13568"/>
    </source>
</evidence>
<evidence type="ECO:0000313" key="2">
    <source>
        <dbReference type="EMBL" id="MET6998542.1"/>
    </source>
</evidence>
<dbReference type="Proteomes" id="UP001549749">
    <property type="component" value="Unassembled WGS sequence"/>
</dbReference>